<dbReference type="EMBL" id="CP136986">
    <property type="protein sequence ID" value="WOS75212.1"/>
    <property type="molecule type" value="Genomic_DNA"/>
</dbReference>
<proteinExistence type="predicted"/>
<feature type="domain" description="Type III secretion system ExsE" evidence="2">
    <location>
        <begin position="33"/>
        <end position="78"/>
    </location>
</feature>
<evidence type="ECO:0000313" key="4">
    <source>
        <dbReference type="EMBL" id="WOS75212.1"/>
    </source>
</evidence>
<reference evidence="5" key="2">
    <citation type="submission" date="2015-06" db="EMBL/GenBank/DDBJ databases">
        <authorList>
            <person name="Radhakrishnan Rajesh"/>
            <person name="Underwood Anthony"/>
            <person name="Al-Shahib Ali"/>
        </authorList>
    </citation>
    <scope>NUCLEOTIDE SEQUENCE [LARGE SCALE GENOMIC DNA]</scope>
    <source>
        <strain evidence="5">P19_London_7_VIM_2_05_10</strain>
    </source>
</reference>
<dbReference type="Proteomes" id="UP000045039">
    <property type="component" value="Unassembled WGS sequence"/>
</dbReference>
<evidence type="ECO:0000313" key="3">
    <source>
        <dbReference type="EMBL" id="CRQ01711.1"/>
    </source>
</evidence>
<dbReference type="RefSeq" id="WP_003117722.1">
    <property type="nucleotide sequence ID" value="NZ_AP014622.1"/>
</dbReference>
<dbReference type="EMBL" id="CVVU01000264">
    <property type="protein sequence ID" value="CRQ01711.1"/>
    <property type="molecule type" value="Genomic_DNA"/>
</dbReference>
<reference evidence="3" key="1">
    <citation type="submission" date="2015-06" db="EMBL/GenBank/DDBJ databases">
        <authorList>
            <person name="Radhakrishnan R."/>
            <person name="Underwood A."/>
            <person name="Al-Shahib A."/>
        </authorList>
    </citation>
    <scope>NUCLEOTIDE SEQUENCE</scope>
    <source>
        <strain evidence="3">P19_London_7_VIM_2_05_10</strain>
    </source>
</reference>
<reference evidence="4" key="4">
    <citation type="submission" date="2023-10" db="EMBL/GenBank/DDBJ databases">
        <title>Pathogen: clinical or host-associated sample.</title>
        <authorList>
            <person name="Hergert J."/>
            <person name="Casey R."/>
            <person name="Wagner J."/>
            <person name="Young E.L."/>
            <person name="Oakeson K.F."/>
        </authorList>
    </citation>
    <scope>NUCLEOTIDE SEQUENCE</scope>
    <source>
        <strain evidence="4">2021CK-01020</strain>
    </source>
</reference>
<dbReference type="InterPro" id="IPR040866">
    <property type="entry name" value="T3SS_ExsE"/>
</dbReference>
<dbReference type="Pfam" id="PF18286">
    <property type="entry name" value="T3SS_ExsE"/>
    <property type="match status" value="1"/>
</dbReference>
<feature type="region of interest" description="Disordered" evidence="1">
    <location>
        <begin position="1"/>
        <end position="22"/>
    </location>
</feature>
<dbReference type="Proteomes" id="UP001297540">
    <property type="component" value="Chromosome"/>
</dbReference>
<dbReference type="NCBIfam" id="NF033906">
    <property type="entry name" value="ExsE_fam"/>
    <property type="match status" value="1"/>
</dbReference>
<dbReference type="InterPro" id="IPR053763">
    <property type="entry name" value="T3SS_Regulatory_Protein"/>
</dbReference>
<evidence type="ECO:0000259" key="2">
    <source>
        <dbReference type="Pfam" id="PF18286"/>
    </source>
</evidence>
<evidence type="ECO:0000313" key="5">
    <source>
        <dbReference type="Proteomes" id="UP000045039"/>
    </source>
</evidence>
<accession>A0A1S1BZL4</accession>
<dbReference type="AlphaFoldDB" id="A0A0F7QSW7"/>
<accession>A0A0F7QSW7</accession>
<feature type="region of interest" description="Disordered" evidence="1">
    <location>
        <begin position="55"/>
        <end position="81"/>
    </location>
</feature>
<organism evidence="3 5">
    <name type="scientific">Pseudomonas aeruginosa</name>
    <dbReference type="NCBI Taxonomy" id="287"/>
    <lineage>
        <taxon>Bacteria</taxon>
        <taxon>Pseudomonadati</taxon>
        <taxon>Pseudomonadota</taxon>
        <taxon>Gammaproteobacteria</taxon>
        <taxon>Pseudomonadales</taxon>
        <taxon>Pseudomonadaceae</taxon>
        <taxon>Pseudomonas</taxon>
    </lineage>
</organism>
<evidence type="ECO:0000256" key="1">
    <source>
        <dbReference type="SAM" id="MobiDB-lite"/>
    </source>
</evidence>
<name>A0A0F7QSW7_PSEAI</name>
<dbReference type="Gene3D" id="6.20.290.10">
    <property type="match status" value="1"/>
</dbReference>
<protein>
    <submittedName>
        <fullName evidence="4">T3SS regulon translocated regulator ExsE</fullName>
    </submittedName>
</protein>
<sequence>MKIESISPVQPSQDAGAETVGHFEGRSVTRAAVRGDDRSSVAGLARWLARNVAGDPRSEQALQRLADGDGTPLEARTVRRR</sequence>
<reference evidence="4" key="3">
    <citation type="submission" date="2023-06" db="EMBL/GenBank/DDBJ databases">
        <authorList>
            <consortium name="Clinical and Environmental Microbiology Branch: Whole genome sequencing antimicrobial resistance pathogens in the healthcare setting"/>
        </authorList>
    </citation>
    <scope>NUCLEOTIDE SEQUENCE</scope>
    <source>
        <strain evidence="4">2021CK-01020</strain>
    </source>
</reference>
<gene>
    <name evidence="4" type="primary">exsE</name>
    <name evidence="4" type="ORF">L4V69_22185</name>
    <name evidence="3" type="ORF">PAERUG_P19_London_7_VIM_2_05_10_06384</name>
</gene>